<feature type="transmembrane region" description="Helical" evidence="6">
    <location>
        <begin position="70"/>
        <end position="92"/>
    </location>
</feature>
<dbReference type="Proteomes" id="UP001201262">
    <property type="component" value="Unassembled WGS sequence"/>
</dbReference>
<feature type="transmembrane region" description="Helical" evidence="6">
    <location>
        <begin position="108"/>
        <end position="127"/>
    </location>
</feature>
<dbReference type="PANTHER" id="PTHR13439">
    <property type="entry name" value="CT120 PROTEIN"/>
    <property type="match status" value="1"/>
</dbReference>
<organism evidence="8 9">
    <name type="scientific">Talaromyces proteolyticus</name>
    <dbReference type="NCBI Taxonomy" id="1131652"/>
    <lineage>
        <taxon>Eukaryota</taxon>
        <taxon>Fungi</taxon>
        <taxon>Dikarya</taxon>
        <taxon>Ascomycota</taxon>
        <taxon>Pezizomycotina</taxon>
        <taxon>Eurotiomycetes</taxon>
        <taxon>Eurotiomycetidae</taxon>
        <taxon>Eurotiales</taxon>
        <taxon>Trichocomaceae</taxon>
        <taxon>Talaromyces</taxon>
        <taxon>Talaromyces sect. Bacilispori</taxon>
    </lineage>
</organism>
<comment type="caution">
    <text evidence="8">The sequence shown here is derived from an EMBL/GenBank/DDBJ whole genome shotgun (WGS) entry which is preliminary data.</text>
</comment>
<dbReference type="GO" id="GO:0016020">
    <property type="term" value="C:membrane"/>
    <property type="evidence" value="ECO:0007669"/>
    <property type="project" value="UniProtKB-SubCell"/>
</dbReference>
<keyword evidence="4 5" id="KW-0472">Membrane</keyword>
<gene>
    <name evidence="8" type="ORF">BGW36DRAFT_382634</name>
</gene>
<dbReference type="GO" id="GO:0005783">
    <property type="term" value="C:endoplasmic reticulum"/>
    <property type="evidence" value="ECO:0007669"/>
    <property type="project" value="TreeGrafter"/>
</dbReference>
<feature type="transmembrane region" description="Helical" evidence="6">
    <location>
        <begin position="198"/>
        <end position="218"/>
    </location>
</feature>
<evidence type="ECO:0000256" key="1">
    <source>
        <dbReference type="ARBA" id="ARBA00004141"/>
    </source>
</evidence>
<dbReference type="InterPro" id="IPR006634">
    <property type="entry name" value="TLC-dom"/>
</dbReference>
<evidence type="ECO:0000256" key="6">
    <source>
        <dbReference type="SAM" id="Phobius"/>
    </source>
</evidence>
<evidence type="ECO:0000313" key="9">
    <source>
        <dbReference type="Proteomes" id="UP001201262"/>
    </source>
</evidence>
<evidence type="ECO:0000256" key="2">
    <source>
        <dbReference type="ARBA" id="ARBA00022692"/>
    </source>
</evidence>
<dbReference type="Pfam" id="PF03798">
    <property type="entry name" value="TRAM_LAG1_CLN8"/>
    <property type="match status" value="1"/>
</dbReference>
<feature type="transmembrane region" description="Helical" evidence="6">
    <location>
        <begin position="29"/>
        <end position="49"/>
    </location>
</feature>
<evidence type="ECO:0000259" key="7">
    <source>
        <dbReference type="PROSITE" id="PS50922"/>
    </source>
</evidence>
<keyword evidence="3 6" id="KW-1133">Transmembrane helix</keyword>
<evidence type="ECO:0000313" key="8">
    <source>
        <dbReference type="EMBL" id="KAH8695403.1"/>
    </source>
</evidence>
<evidence type="ECO:0000256" key="3">
    <source>
        <dbReference type="ARBA" id="ARBA00022989"/>
    </source>
</evidence>
<evidence type="ECO:0000256" key="5">
    <source>
        <dbReference type="PROSITE-ProRule" id="PRU00205"/>
    </source>
</evidence>
<dbReference type="EMBL" id="JAJTJA010000008">
    <property type="protein sequence ID" value="KAH8695403.1"/>
    <property type="molecule type" value="Genomic_DNA"/>
</dbReference>
<dbReference type="SMART" id="SM00724">
    <property type="entry name" value="TLC"/>
    <property type="match status" value="1"/>
</dbReference>
<feature type="transmembrane region" description="Helical" evidence="6">
    <location>
        <begin position="288"/>
        <end position="308"/>
    </location>
</feature>
<keyword evidence="9" id="KW-1185">Reference proteome</keyword>
<dbReference type="AlphaFoldDB" id="A0AAD4KLE1"/>
<keyword evidence="2 5" id="KW-0812">Transmembrane</keyword>
<proteinExistence type="predicted"/>
<reference evidence="8" key="1">
    <citation type="submission" date="2021-12" db="EMBL/GenBank/DDBJ databases">
        <title>Convergent genome expansion in fungi linked to evolution of root-endophyte symbiosis.</title>
        <authorList>
            <consortium name="DOE Joint Genome Institute"/>
            <person name="Ke Y.-H."/>
            <person name="Bonito G."/>
            <person name="Liao H.-L."/>
            <person name="Looney B."/>
            <person name="Rojas-Flechas A."/>
            <person name="Nash J."/>
            <person name="Hameed K."/>
            <person name="Schadt C."/>
            <person name="Martin F."/>
            <person name="Crous P.W."/>
            <person name="Miettinen O."/>
            <person name="Magnuson J.K."/>
            <person name="Labbe J."/>
            <person name="Jacobson D."/>
            <person name="Doktycz M.J."/>
            <person name="Veneault-Fourrey C."/>
            <person name="Kuo A."/>
            <person name="Mondo S."/>
            <person name="Calhoun S."/>
            <person name="Riley R."/>
            <person name="Ohm R."/>
            <person name="LaButti K."/>
            <person name="Andreopoulos B."/>
            <person name="Pangilinan J."/>
            <person name="Nolan M."/>
            <person name="Tritt A."/>
            <person name="Clum A."/>
            <person name="Lipzen A."/>
            <person name="Daum C."/>
            <person name="Barry K."/>
            <person name="Grigoriev I.V."/>
            <person name="Vilgalys R."/>
        </authorList>
    </citation>
    <scope>NUCLEOTIDE SEQUENCE</scope>
    <source>
        <strain evidence="8">PMI_201</strain>
    </source>
</reference>
<sequence>MLDPFPPPRWLQDLTTPWAASLHLYSLPYHIHEVILAFAFYQLIHSYLSPRLSRAFFPRLYSELPPRTQLNWDIHVVSLVQSVLVNAVALWVTFADTERKEMTVYERIHGYTGALGLVQALAAGYFLYDIIVSIVHIKLFGLGMVFHGLSAFCVYILGFRPFVNFYAPTFILYELSSPFLNIHWFLDKLKMTGSKLQWYNGMTLLVVFFSCRLVWGTWQSFVVYADMWHALKHYRSSSTSPFLKGVETNAPIFEVRDGALCTNESCLQANAEIARFANYYIEEGLPQWLPMVYVAANLVLNFLNYYWFSQMIDAVMKRFREPAAKEDKIKPPQGSDLVLDAAEKLRQEEGYCETGDGAEQALLSTGVQAAEGDALNKRRS</sequence>
<comment type="subcellular location">
    <subcellularLocation>
        <location evidence="1">Membrane</location>
        <topology evidence="1">Multi-pass membrane protein</topology>
    </subcellularLocation>
</comment>
<feature type="domain" description="TLC" evidence="7">
    <location>
        <begin position="67"/>
        <end position="320"/>
    </location>
</feature>
<evidence type="ECO:0000256" key="4">
    <source>
        <dbReference type="ARBA" id="ARBA00023136"/>
    </source>
</evidence>
<dbReference type="PROSITE" id="PS50922">
    <property type="entry name" value="TLC"/>
    <property type="match status" value="1"/>
</dbReference>
<name>A0AAD4KLE1_9EURO</name>
<dbReference type="GeneID" id="70246855"/>
<dbReference type="PANTHER" id="PTHR13439:SF0">
    <property type="entry name" value="TOPOISOMERASE I DAMAGE AFFECTED PROTEIN 4"/>
    <property type="match status" value="1"/>
</dbReference>
<protein>
    <submittedName>
        <fullName evidence="8">TLC domain-containing protein</fullName>
    </submittedName>
</protein>
<feature type="transmembrane region" description="Helical" evidence="6">
    <location>
        <begin position="139"/>
        <end position="159"/>
    </location>
</feature>
<feature type="transmembrane region" description="Helical" evidence="6">
    <location>
        <begin position="165"/>
        <end position="186"/>
    </location>
</feature>
<dbReference type="RefSeq" id="XP_046070545.1">
    <property type="nucleotide sequence ID" value="XM_046216568.1"/>
</dbReference>
<dbReference type="InterPro" id="IPR050846">
    <property type="entry name" value="TLCD"/>
</dbReference>
<dbReference type="GO" id="GO:0055088">
    <property type="term" value="P:lipid homeostasis"/>
    <property type="evidence" value="ECO:0007669"/>
    <property type="project" value="TreeGrafter"/>
</dbReference>
<accession>A0AAD4KLE1</accession>